<feature type="domain" description="Ndc10" evidence="2">
    <location>
        <begin position="252"/>
        <end position="469"/>
    </location>
</feature>
<dbReference type="OrthoDB" id="2675946at2759"/>
<dbReference type="Pfam" id="PF16787">
    <property type="entry name" value="NDC10_II"/>
    <property type="match status" value="1"/>
</dbReference>
<dbReference type="AlphaFoldDB" id="A0A9P5ZMD2"/>
<dbReference type="Gene3D" id="1.10.443.20">
    <property type="entry name" value="Centromere DNA-binding protein complex CBF3 subunit, domain 2"/>
    <property type="match status" value="1"/>
</dbReference>
<evidence type="ECO:0000256" key="1">
    <source>
        <dbReference type="SAM" id="MobiDB-lite"/>
    </source>
</evidence>
<dbReference type="InterPro" id="IPR031872">
    <property type="entry name" value="NDC10_II"/>
</dbReference>
<organism evidence="3 4">
    <name type="scientific">Pleurotus eryngii</name>
    <name type="common">Boletus of the steppes</name>
    <dbReference type="NCBI Taxonomy" id="5323"/>
    <lineage>
        <taxon>Eukaryota</taxon>
        <taxon>Fungi</taxon>
        <taxon>Dikarya</taxon>
        <taxon>Basidiomycota</taxon>
        <taxon>Agaricomycotina</taxon>
        <taxon>Agaricomycetes</taxon>
        <taxon>Agaricomycetidae</taxon>
        <taxon>Agaricales</taxon>
        <taxon>Pleurotineae</taxon>
        <taxon>Pleurotaceae</taxon>
        <taxon>Pleurotus</taxon>
    </lineage>
</organism>
<evidence type="ECO:0000313" key="4">
    <source>
        <dbReference type="Proteomes" id="UP000807025"/>
    </source>
</evidence>
<name>A0A9P5ZMD2_PLEER</name>
<feature type="region of interest" description="Disordered" evidence="1">
    <location>
        <begin position="785"/>
        <end position="829"/>
    </location>
</feature>
<dbReference type="GO" id="GO:0003677">
    <property type="term" value="F:DNA binding"/>
    <property type="evidence" value="ECO:0007669"/>
    <property type="project" value="InterPro"/>
</dbReference>
<protein>
    <recommendedName>
        <fullName evidence="2">Ndc10 domain-containing protein</fullName>
    </recommendedName>
</protein>
<dbReference type="EMBL" id="MU154690">
    <property type="protein sequence ID" value="KAF9488939.1"/>
    <property type="molecule type" value="Genomic_DNA"/>
</dbReference>
<sequence length="829" mass="93533">MDPRPVDKQEPPVFTPIHFEDVNLEINVVDISSQLNKVFGGFDAGLEDKDEEDFDLENDDNYKQFQTSIHVAAASRTEGNQCAGGKKTSKANLKCWNTFAEWAIKWQLLCDGIVDEHSMLLYGFYTANRPQRNRVLCCSQSQIKKEMFGAIQLCKVQEAKDPSLKASWPAATVYVYDVFCTLMDEALKNKYEGLIEGEDAPDVVANTFLNHVTEETLSEIGEGFLSHRESKYHLWYQQPIINSSLSETVNPVYMTFVAHRNPEMCPLGALAFYLHYLFDVIDVTTKYSVNYTHNKSWRNLYLVHGMVANVPYNDTSLINLFGQAYKKVRVHSHLKQHLARHMLGYKQETMGVDKNETSKLGWSRDTYSNVYAPAFPKQAILGAHGYKAHEEYCLLWQEVPVPTEFLMLFCPSAEGHLASVQGKPNLLGVTKFWEMVIKLWPTFFQCAAAMYQKFPTLALFRLPALMCPDVQAWMKTNFAHTYTLLIAVPSNNVDLARISDQSTRLAFEELCSVNTQQSRLIQDQSEQIAALMSKINHHMSQWLPPKAFVVDASGNPISRQLNFSADARSTLTSPSSAINLAPSAEIDPATRRQEDIGIYYINDESPRAFALLSPTSSLEMQPQTQIDLVLPASVAFCKPGSTLTMPSFLGRELAEWSAVFEAVQQPQTLWQAWRPSKSLDQMSINDVWNSYMFGEKNFNDNGQQTGVKPPLQLVEQHFGSSWQKLPAQRKAWQRFQKIPEWIEHSDLSLNSAIKCLEVKQEIPGKKCKLGTNALAILLKSECKEQPTPLPTLQPTTNVNQTDAREAGPAKRGARGMLASRPTKKARVSP</sequence>
<dbReference type="Proteomes" id="UP000807025">
    <property type="component" value="Unassembled WGS sequence"/>
</dbReference>
<keyword evidence="4" id="KW-1185">Reference proteome</keyword>
<dbReference type="InterPro" id="IPR038279">
    <property type="entry name" value="Ndc10_dom2_sf"/>
</dbReference>
<comment type="caution">
    <text evidence="3">The sequence shown here is derived from an EMBL/GenBank/DDBJ whole genome shotgun (WGS) entry which is preliminary data.</text>
</comment>
<evidence type="ECO:0000313" key="3">
    <source>
        <dbReference type="EMBL" id="KAF9488939.1"/>
    </source>
</evidence>
<reference evidence="3" key="1">
    <citation type="submission" date="2020-11" db="EMBL/GenBank/DDBJ databases">
        <authorList>
            <consortium name="DOE Joint Genome Institute"/>
            <person name="Ahrendt S."/>
            <person name="Riley R."/>
            <person name="Andreopoulos W."/>
            <person name="Labutti K."/>
            <person name="Pangilinan J."/>
            <person name="Ruiz-Duenas F.J."/>
            <person name="Barrasa J.M."/>
            <person name="Sanchez-Garcia M."/>
            <person name="Camarero S."/>
            <person name="Miyauchi S."/>
            <person name="Serrano A."/>
            <person name="Linde D."/>
            <person name="Babiker R."/>
            <person name="Drula E."/>
            <person name="Ayuso-Fernandez I."/>
            <person name="Pacheco R."/>
            <person name="Padilla G."/>
            <person name="Ferreira P."/>
            <person name="Barriuso J."/>
            <person name="Kellner H."/>
            <person name="Castanera R."/>
            <person name="Alfaro M."/>
            <person name="Ramirez L."/>
            <person name="Pisabarro A.G."/>
            <person name="Kuo A."/>
            <person name="Tritt A."/>
            <person name="Lipzen A."/>
            <person name="He G."/>
            <person name="Yan M."/>
            <person name="Ng V."/>
            <person name="Cullen D."/>
            <person name="Martin F."/>
            <person name="Rosso M.-N."/>
            <person name="Henrissat B."/>
            <person name="Hibbett D."/>
            <person name="Martinez A.T."/>
            <person name="Grigoriev I.V."/>
        </authorList>
    </citation>
    <scope>NUCLEOTIDE SEQUENCE</scope>
    <source>
        <strain evidence="3">ATCC 90797</strain>
    </source>
</reference>
<gene>
    <name evidence="3" type="ORF">BDN71DRAFT_1512599</name>
</gene>
<proteinExistence type="predicted"/>
<accession>A0A9P5ZMD2</accession>
<evidence type="ECO:0000259" key="2">
    <source>
        <dbReference type="Pfam" id="PF16787"/>
    </source>
</evidence>